<dbReference type="GO" id="GO:0005524">
    <property type="term" value="F:ATP binding"/>
    <property type="evidence" value="ECO:0007669"/>
    <property type="project" value="UniProtKB-KW"/>
</dbReference>
<dbReference type="Gene3D" id="3.40.50.300">
    <property type="entry name" value="P-loop containing nucleotide triphosphate hydrolases"/>
    <property type="match status" value="2"/>
</dbReference>
<dbReference type="STRING" id="29561.MM26B8_02230"/>
<proteinExistence type="predicted"/>
<organism evidence="3 4">
    <name type="scientific">Mycoplasmopsis meleagridis ATCC 25294</name>
    <dbReference type="NCBI Taxonomy" id="1264554"/>
    <lineage>
        <taxon>Bacteria</taxon>
        <taxon>Bacillati</taxon>
        <taxon>Mycoplasmatota</taxon>
        <taxon>Mycoplasmoidales</taxon>
        <taxon>Metamycoplasmataceae</taxon>
        <taxon>Mycoplasmopsis</taxon>
    </lineage>
</organism>
<dbReference type="InterPro" id="IPR041677">
    <property type="entry name" value="DNA2/NAM7_AAA_11"/>
</dbReference>
<sequence>MNKKDHKNEYQTILNNLLDISPNDPAVFTKTDNNFCLDLYKHFDEEVYNKVLYSKENNVPLIEKFTSFMIEKTISITDPIELINYLTETNFELSDSRKIQIQKHFDNQKNRIISELKARNQKNITFYKIFDKKVEEIFEQTSTWPLYVGFIFVKVNIDNKAIFAPLFYKKVSFEFKNGRTFLSLSPDIVLNEKLIFIIKQNNFDLNFSEDLLDLAPVEIIENLNNSWKDLYDFKVEKITSCPRFNAEEIRNSNLEFYGGFVLCLCQPTGGYARNRMLEIINDNEIDKIIDVEFDKKIYDEKIDKIMFDTNKSIFKITPTNYSQDRAIISALSQNTIIWGPPGTGKSQTIVNILTNILFYGKTSLVCSEKKAALDVISDRLGILNQYALELNISKFKNRNDFYKPIKKYWKFLQYFNFSNKDRINPEKIDKLISNDEINFISYLNKNKNDKFDQYLYFIAKLGDAIDDLKKEEFITLINLDKEIKYPTIKVENKNYKKELLKKNNLKFFHFFNKKWKYINKNHQNIFNHLGWLNTNLNELLNASSSFDKNDLTKIKELKSMLPKYIHKDLIDIKKINSYIATNITEKIKKLIEKNKTMVNNFSVVINTAKMEPYKFIKKFIEIIKTIYPIIIATPNSDLSAWNKDEFDYAILDESSQMFFEKGLPMLYLGKRKILAGDDQQMRPSNWFGFRSVDNDEILGNIESVLDYAKGYEVHEILLDKNYRSNYAALMTFSSKHFYDESLDVIDLFHLNEKNNKPIEIYDVEGEWINNTNIKENEFAISKLKENINSYNKIILLCFNKKQKEKIQEDIMNNHKELEEAIMTNKLLIRNIENIQGDEADLVIATVAYDKNAAIHSTYVGRSGGKNALNVAISRAKEKLIVIKSIKANEIILNENTGEDIIIFKKWLEFLELSDEERKNYIQKKEEINNNKLNNLKKNIFDELANEIGKYNNLELKDNEKIGTIDIDFAIKNGPTLEIGFIINDYSFKNVKDYLKFHDKIKFIKSKNYRIYALDRIQWEKDKYEIFDFISHLSLEIDEYKKDQTTEIIYQQKASKIYEIKALESREETISAFDNKKEIDTINSLTLENSKNELSNIYLEKENDLVVESKENFNKKDWMEDTYEYNENNSSDDEIEITINK</sequence>
<feature type="domain" description="DNA2/NAM7 helicase-like C-terminal" evidence="2">
    <location>
        <begin position="712"/>
        <end position="882"/>
    </location>
</feature>
<gene>
    <name evidence="3" type="ORF">MMELEA_05150</name>
</gene>
<dbReference type="OrthoDB" id="9757917at2"/>
<comment type="caution">
    <text evidence="3">The sequence shown here is derived from an EMBL/GenBank/DDBJ whole genome shotgun (WGS) entry which is preliminary data.</text>
</comment>
<protein>
    <submittedName>
        <fullName evidence="3">ATP-binding protein</fullName>
    </submittedName>
</protein>
<feature type="domain" description="DNA2/NAM7 helicase helicase" evidence="1">
    <location>
        <begin position="319"/>
        <end position="683"/>
    </location>
</feature>
<evidence type="ECO:0000259" key="1">
    <source>
        <dbReference type="Pfam" id="PF13086"/>
    </source>
</evidence>
<keyword evidence="3" id="KW-0067">ATP-binding</keyword>
<dbReference type="CDD" id="cd18808">
    <property type="entry name" value="SF1_C_Upf1"/>
    <property type="match status" value="1"/>
</dbReference>
<dbReference type="Pfam" id="PF13086">
    <property type="entry name" value="AAA_11"/>
    <property type="match status" value="1"/>
</dbReference>
<dbReference type="PANTHER" id="PTHR10887">
    <property type="entry name" value="DNA2/NAM7 HELICASE FAMILY"/>
    <property type="match status" value="1"/>
</dbReference>
<name>A0A0F5H1X0_9BACT</name>
<dbReference type="InterPro" id="IPR041679">
    <property type="entry name" value="DNA2/NAM7-like_C"/>
</dbReference>
<dbReference type="Proteomes" id="UP000033750">
    <property type="component" value="Unassembled WGS sequence"/>
</dbReference>
<dbReference type="PATRIC" id="fig|1264554.4.peg.458"/>
<evidence type="ECO:0000259" key="2">
    <source>
        <dbReference type="Pfam" id="PF13087"/>
    </source>
</evidence>
<evidence type="ECO:0000313" key="3">
    <source>
        <dbReference type="EMBL" id="KKB26832.1"/>
    </source>
</evidence>
<dbReference type="PANTHER" id="PTHR10887:SF495">
    <property type="entry name" value="HELICASE SENATAXIN ISOFORM X1-RELATED"/>
    <property type="match status" value="1"/>
</dbReference>
<dbReference type="SUPFAM" id="SSF52540">
    <property type="entry name" value="P-loop containing nucleoside triphosphate hydrolases"/>
    <property type="match status" value="1"/>
</dbReference>
<keyword evidence="3" id="KW-0547">Nucleotide-binding</keyword>
<dbReference type="InterPro" id="IPR045055">
    <property type="entry name" value="DNA2/NAM7-like"/>
</dbReference>
<dbReference type="InterPro" id="IPR047187">
    <property type="entry name" value="SF1_C_Upf1"/>
</dbReference>
<dbReference type="InterPro" id="IPR027417">
    <property type="entry name" value="P-loop_NTPase"/>
</dbReference>
<dbReference type="GO" id="GO:0004386">
    <property type="term" value="F:helicase activity"/>
    <property type="evidence" value="ECO:0007669"/>
    <property type="project" value="InterPro"/>
</dbReference>
<dbReference type="Pfam" id="PF13087">
    <property type="entry name" value="AAA_12"/>
    <property type="match status" value="1"/>
</dbReference>
<keyword evidence="4" id="KW-1185">Reference proteome</keyword>
<dbReference type="EMBL" id="JZXN01000016">
    <property type="protein sequence ID" value="KKB26832.1"/>
    <property type="molecule type" value="Genomic_DNA"/>
</dbReference>
<dbReference type="AlphaFoldDB" id="A0A0F5H1X0"/>
<reference evidence="3 4" key="1">
    <citation type="submission" date="2015-03" db="EMBL/GenBank/DDBJ databases">
        <title>Genome sequence of Mycoplasma meleagridis strain ATCC 25294.</title>
        <authorList>
            <person name="Yacoub E."/>
            <person name="Blanchard A."/>
            <person name="Sirand-Pugnet P."/>
            <person name="Mardassi B.B.A."/>
        </authorList>
    </citation>
    <scope>NUCLEOTIDE SEQUENCE [LARGE SCALE GENOMIC DNA]</scope>
    <source>
        <strain evidence="3 4">ATCC 25294</strain>
    </source>
</reference>
<accession>A0A0F5H1X0</accession>
<evidence type="ECO:0000313" key="4">
    <source>
        <dbReference type="Proteomes" id="UP000033750"/>
    </source>
</evidence>
<dbReference type="RefSeq" id="WP_052717011.1">
    <property type="nucleotide sequence ID" value="NZ_JZXN01000016.1"/>
</dbReference>